<dbReference type="SUPFAM" id="SSF48452">
    <property type="entry name" value="TPR-like"/>
    <property type="match status" value="1"/>
</dbReference>
<evidence type="ECO:0000313" key="9">
    <source>
        <dbReference type="Proteomes" id="UP001597032"/>
    </source>
</evidence>
<evidence type="ECO:0000256" key="2">
    <source>
        <dbReference type="ARBA" id="ARBA00006275"/>
    </source>
</evidence>
<evidence type="ECO:0000313" key="8">
    <source>
        <dbReference type="EMBL" id="MFD0762865.1"/>
    </source>
</evidence>
<keyword evidence="4" id="KW-0472">Membrane</keyword>
<feature type="domain" description="RagB/SusD" evidence="6">
    <location>
        <begin position="352"/>
        <end position="576"/>
    </location>
</feature>
<dbReference type="Proteomes" id="UP001597032">
    <property type="component" value="Unassembled WGS sequence"/>
</dbReference>
<comment type="similarity">
    <text evidence="2">Belongs to the SusD family.</text>
</comment>
<comment type="subcellular location">
    <subcellularLocation>
        <location evidence="1">Cell outer membrane</location>
    </subcellularLocation>
</comment>
<evidence type="ECO:0000256" key="1">
    <source>
        <dbReference type="ARBA" id="ARBA00004442"/>
    </source>
</evidence>
<sequence length="576" mass="65576">MKNLRIQLFFILAAFMLLAGLVSCVKAIEEEKFDFIQDTDIPDSEAGADLWVTGVYEGFSSMYRYNMFPNVYDMDCDYITGPSWAFSSFGAGNFQGSEHTQSMWEQLYNLIHRANFALENIEKMSNISSTHRANVTGELNFIKGYAYFMLVRAFGELPIWKHSVNSGIENVNQPRQSIPNVYEHIIELLTYAEENTYKNTDGSFIEGRVSAGVAAAFLSKVYITIGSASMPSGIINIKGGIPMETDATGNKFYTAHTLLALNKEPVAGYEEFDSNTYYKLAMDKAKQVIEGEYGSYDLLPYSSLWTQESKNKVEHMWSLQTISGDAIYGPQYPKSYSGTYDSNGYVISGKWYGMRDHWYKLFEENDLRIYEGVMHKWVTQNQNTFNGGSAYPSFGIWNERVKNEEYPYDDNRTYYSTIGSSNYLAYLTKYSFVSDNSIDRQDANWPFMRFAEVLLIYAEAANEFYGGPTQDALASINRVRERSLATPFSLAGNNSITDLISFRSAVIEERARELAAEGDRRWDLLRWGIYLKVMNSIGGFDEVGVNKLRTERHLLYPIPNTEINSNEAINENNPGW</sequence>
<evidence type="ECO:0000256" key="5">
    <source>
        <dbReference type="ARBA" id="ARBA00023237"/>
    </source>
</evidence>
<gene>
    <name evidence="8" type="ORF">ACFQZW_12305</name>
</gene>
<keyword evidence="9" id="KW-1185">Reference proteome</keyword>
<feature type="domain" description="SusD-like N-terminal" evidence="7">
    <location>
        <begin position="98"/>
        <end position="222"/>
    </location>
</feature>
<evidence type="ECO:0000259" key="6">
    <source>
        <dbReference type="Pfam" id="PF07980"/>
    </source>
</evidence>
<dbReference type="Pfam" id="PF14322">
    <property type="entry name" value="SusD-like_3"/>
    <property type="match status" value="1"/>
</dbReference>
<keyword evidence="3" id="KW-0732">Signal</keyword>
<dbReference type="PROSITE" id="PS51257">
    <property type="entry name" value="PROKAR_LIPOPROTEIN"/>
    <property type="match status" value="1"/>
</dbReference>
<evidence type="ECO:0000259" key="7">
    <source>
        <dbReference type="Pfam" id="PF14322"/>
    </source>
</evidence>
<keyword evidence="5" id="KW-0998">Cell outer membrane</keyword>
<name>A0ABW2ZC75_9FLAO</name>
<organism evidence="8 9">
    <name type="scientific">Lutibacter aestuarii</name>
    <dbReference type="NCBI Taxonomy" id="861111"/>
    <lineage>
        <taxon>Bacteria</taxon>
        <taxon>Pseudomonadati</taxon>
        <taxon>Bacteroidota</taxon>
        <taxon>Flavobacteriia</taxon>
        <taxon>Flavobacteriales</taxon>
        <taxon>Flavobacteriaceae</taxon>
        <taxon>Lutibacter</taxon>
    </lineage>
</organism>
<dbReference type="InterPro" id="IPR012944">
    <property type="entry name" value="SusD_RagB_dom"/>
</dbReference>
<dbReference type="InterPro" id="IPR011990">
    <property type="entry name" value="TPR-like_helical_dom_sf"/>
</dbReference>
<evidence type="ECO:0000256" key="4">
    <source>
        <dbReference type="ARBA" id="ARBA00023136"/>
    </source>
</evidence>
<dbReference type="Pfam" id="PF07980">
    <property type="entry name" value="SusD_RagB"/>
    <property type="match status" value="1"/>
</dbReference>
<protein>
    <submittedName>
        <fullName evidence="8">RagB/SusD family nutrient uptake outer membrane protein</fullName>
    </submittedName>
</protein>
<reference evidence="9" key="1">
    <citation type="journal article" date="2019" name="Int. J. Syst. Evol. Microbiol.">
        <title>The Global Catalogue of Microorganisms (GCM) 10K type strain sequencing project: providing services to taxonomists for standard genome sequencing and annotation.</title>
        <authorList>
            <consortium name="The Broad Institute Genomics Platform"/>
            <consortium name="The Broad Institute Genome Sequencing Center for Infectious Disease"/>
            <person name="Wu L."/>
            <person name="Ma J."/>
        </authorList>
    </citation>
    <scope>NUCLEOTIDE SEQUENCE [LARGE SCALE GENOMIC DNA]</scope>
    <source>
        <strain evidence="9">CCUG 60022</strain>
    </source>
</reference>
<accession>A0ABW2ZC75</accession>
<proteinExistence type="inferred from homology"/>
<evidence type="ECO:0000256" key="3">
    <source>
        <dbReference type="ARBA" id="ARBA00022729"/>
    </source>
</evidence>
<dbReference type="EMBL" id="JBHTIC010000019">
    <property type="protein sequence ID" value="MFD0762865.1"/>
    <property type="molecule type" value="Genomic_DNA"/>
</dbReference>
<dbReference type="Gene3D" id="1.25.40.390">
    <property type="match status" value="1"/>
</dbReference>
<dbReference type="InterPro" id="IPR033985">
    <property type="entry name" value="SusD-like_N"/>
</dbReference>
<comment type="caution">
    <text evidence="8">The sequence shown here is derived from an EMBL/GenBank/DDBJ whole genome shotgun (WGS) entry which is preliminary data.</text>
</comment>
<dbReference type="RefSeq" id="WP_386783376.1">
    <property type="nucleotide sequence ID" value="NZ_JBHTIC010000019.1"/>
</dbReference>